<name>A0ABW5NXN5_9FLAO</name>
<evidence type="ECO:0000313" key="1">
    <source>
        <dbReference type="EMBL" id="MFD2603603.1"/>
    </source>
</evidence>
<dbReference type="Proteomes" id="UP001597480">
    <property type="component" value="Unassembled WGS sequence"/>
</dbReference>
<comment type="caution">
    <text evidence="1">The sequence shown here is derived from an EMBL/GenBank/DDBJ whole genome shotgun (WGS) entry which is preliminary data.</text>
</comment>
<sequence>MYVPFETLPEESRIWIYQSNRKFSDEEIAEIEVSLKEFLESWTAHGAGLEASYQVKYNRFIIIAINQSTQAATGCSIDASVQFIQALEQKYGVDLLDKMNVTFKLGEHIAYKPLIDFKKMAKEKAVSANTIVFNNLVNTVGEWQDFWEVPAGESWHSRFF</sequence>
<keyword evidence="2" id="KW-1185">Reference proteome</keyword>
<dbReference type="EMBL" id="JBHUMD010000030">
    <property type="protein sequence ID" value="MFD2603603.1"/>
    <property type="molecule type" value="Genomic_DNA"/>
</dbReference>
<gene>
    <name evidence="1" type="ORF">ACFSR3_16170</name>
</gene>
<proteinExistence type="predicted"/>
<organism evidence="1 2">
    <name type="scientific">Flavobacterium suzhouense</name>
    <dbReference type="NCBI Taxonomy" id="1529638"/>
    <lineage>
        <taxon>Bacteria</taxon>
        <taxon>Pseudomonadati</taxon>
        <taxon>Bacteroidota</taxon>
        <taxon>Flavobacteriia</taxon>
        <taxon>Flavobacteriales</taxon>
        <taxon>Flavobacteriaceae</taxon>
        <taxon>Flavobacterium</taxon>
    </lineage>
</organism>
<accession>A0ABW5NXN5</accession>
<dbReference type="RefSeq" id="WP_114757240.1">
    <property type="nucleotide sequence ID" value="NZ_JBHUMD010000030.1"/>
</dbReference>
<reference evidence="2" key="1">
    <citation type="journal article" date="2019" name="Int. J. Syst. Evol. Microbiol.">
        <title>The Global Catalogue of Microorganisms (GCM) 10K type strain sequencing project: providing services to taxonomists for standard genome sequencing and annotation.</title>
        <authorList>
            <consortium name="The Broad Institute Genomics Platform"/>
            <consortium name="The Broad Institute Genome Sequencing Center for Infectious Disease"/>
            <person name="Wu L."/>
            <person name="Ma J."/>
        </authorList>
    </citation>
    <scope>NUCLEOTIDE SEQUENCE [LARGE SCALE GENOMIC DNA]</scope>
    <source>
        <strain evidence="2">KCTC 42107</strain>
    </source>
</reference>
<evidence type="ECO:0000313" key="2">
    <source>
        <dbReference type="Proteomes" id="UP001597480"/>
    </source>
</evidence>
<protein>
    <submittedName>
        <fullName evidence="1">ABC transporter ATPase</fullName>
    </submittedName>
</protein>